<dbReference type="Gene3D" id="3.90.79.10">
    <property type="entry name" value="Nucleoside Triphosphate Pyrophosphohydrolase"/>
    <property type="match status" value="1"/>
</dbReference>
<dbReference type="CDD" id="cd04688">
    <property type="entry name" value="NUDIX_Hydrolase"/>
    <property type="match status" value="1"/>
</dbReference>
<sequence length="164" mass="18200">MSEIQVTVLGIVRRGDEYLVQHLTDPSAETFYRPIGGGVQFNEPSDKTLEREFDEELGISIRAGPVVGTIENRFTWNDELAHEIVIFREASFVDDALYERSTFDGIDAGGTIEYEATWETIEDLVAGPKPLYPQGLPRLLRIGDGEGHGHLDSPTQKSARGLPL</sequence>
<dbReference type="Pfam" id="PF00293">
    <property type="entry name" value="NUDIX"/>
    <property type="match status" value="1"/>
</dbReference>
<evidence type="ECO:0000313" key="5">
    <source>
        <dbReference type="Proteomes" id="UP000011612"/>
    </source>
</evidence>
<evidence type="ECO:0000256" key="2">
    <source>
        <dbReference type="SAM" id="MobiDB-lite"/>
    </source>
</evidence>
<dbReference type="InterPro" id="IPR000086">
    <property type="entry name" value="NUDIX_hydrolase_dom"/>
</dbReference>
<keyword evidence="1 4" id="KW-0378">Hydrolase</keyword>
<reference evidence="4 5" key="1">
    <citation type="journal article" date="2014" name="PLoS Genet.">
        <title>Phylogenetically driven sequencing of extremely halophilic archaea reveals strategies for static and dynamic osmo-response.</title>
        <authorList>
            <person name="Becker E.A."/>
            <person name="Seitzer P.M."/>
            <person name="Tritt A."/>
            <person name="Larsen D."/>
            <person name="Krusor M."/>
            <person name="Yao A.I."/>
            <person name="Wu D."/>
            <person name="Madern D."/>
            <person name="Eisen J.A."/>
            <person name="Darling A.E."/>
            <person name="Facciotti M.T."/>
        </authorList>
    </citation>
    <scope>NUCLEOTIDE SEQUENCE [LARGE SCALE GENOMIC DNA]</scope>
    <source>
        <strain evidence="4 5">ATCC BAA-1513</strain>
    </source>
</reference>
<dbReference type="OrthoDB" id="211338at2157"/>
<evidence type="ECO:0000259" key="3">
    <source>
        <dbReference type="Pfam" id="PF00293"/>
    </source>
</evidence>
<dbReference type="AlphaFoldDB" id="M0HAS8"/>
<proteinExistence type="predicted"/>
<dbReference type="RefSeq" id="WP_008327166.1">
    <property type="nucleotide sequence ID" value="NZ_AOLK01000026.1"/>
</dbReference>
<feature type="domain" description="Nudix hydrolase" evidence="3">
    <location>
        <begin position="5"/>
        <end position="124"/>
    </location>
</feature>
<dbReference type="InterPro" id="IPR015797">
    <property type="entry name" value="NUDIX_hydrolase-like_dom_sf"/>
</dbReference>
<dbReference type="PATRIC" id="fig|1230453.4.peg.3806"/>
<accession>M0HAS8</accession>
<dbReference type="EMBL" id="AOLK01000026">
    <property type="protein sequence ID" value="ELZ80224.1"/>
    <property type="molecule type" value="Genomic_DNA"/>
</dbReference>
<dbReference type="Proteomes" id="UP000011612">
    <property type="component" value="Unassembled WGS sequence"/>
</dbReference>
<gene>
    <name evidence="4" type="ORF">C453_19140</name>
</gene>
<keyword evidence="5" id="KW-1185">Reference proteome</keyword>
<comment type="caution">
    <text evidence="4">The sequence shown here is derived from an EMBL/GenBank/DDBJ whole genome shotgun (WGS) entry which is preliminary data.</text>
</comment>
<evidence type="ECO:0000256" key="1">
    <source>
        <dbReference type="ARBA" id="ARBA00022801"/>
    </source>
</evidence>
<dbReference type="InterPro" id="IPR020084">
    <property type="entry name" value="NUDIX_hydrolase_CS"/>
</dbReference>
<dbReference type="PROSITE" id="PS00893">
    <property type="entry name" value="NUDIX_BOX"/>
    <property type="match status" value="1"/>
</dbReference>
<feature type="region of interest" description="Disordered" evidence="2">
    <location>
        <begin position="143"/>
        <end position="164"/>
    </location>
</feature>
<dbReference type="STRING" id="1230453.C453_19140"/>
<dbReference type="GO" id="GO:0016787">
    <property type="term" value="F:hydrolase activity"/>
    <property type="evidence" value="ECO:0007669"/>
    <property type="project" value="UniProtKB-KW"/>
</dbReference>
<name>M0HAS8_HALEO</name>
<protein>
    <submittedName>
        <fullName evidence="4">NUDIX hydrolase</fullName>
    </submittedName>
</protein>
<dbReference type="SUPFAM" id="SSF55811">
    <property type="entry name" value="Nudix"/>
    <property type="match status" value="1"/>
</dbReference>
<organism evidence="4 5">
    <name type="scientific">Haloferax elongans ATCC BAA-1513</name>
    <dbReference type="NCBI Taxonomy" id="1230453"/>
    <lineage>
        <taxon>Archaea</taxon>
        <taxon>Methanobacteriati</taxon>
        <taxon>Methanobacteriota</taxon>
        <taxon>Stenosarchaea group</taxon>
        <taxon>Halobacteria</taxon>
        <taxon>Halobacteriales</taxon>
        <taxon>Haloferacaceae</taxon>
        <taxon>Haloferax</taxon>
    </lineage>
</organism>
<evidence type="ECO:0000313" key="4">
    <source>
        <dbReference type="EMBL" id="ELZ80224.1"/>
    </source>
</evidence>